<sequence length="321" mass="35930">MSGVNIVILDYKTLGDTPLTTITPFGKVIVHQVTSQSEVPKFISDADIVLNIRTNLNAENMSQAKRLKYIGVMGTGFNNVDIDYCKEHNIVVTNVPGYSTNSVAQVTFSLLLELLNHTSKLSEYTTTKYATEGISMQENSIFDFKEICNKKWCVVGYGKIGRQVSRIAEAFGAQVSYFSTTEKHDDEKMRRVTYEEMVTESDIITIHCPLNAKTKYLFGTSAFLKMKKDVVIINVARGGVVNTAEIVEALNNNTIGGYGTDVYEVEPIDQNSPFFTLKDMKKVVFTPHIGWTSEEARRVLMSEVGKNIEAYLKGERRNVVN</sequence>
<keyword evidence="2 4" id="KW-0560">Oxidoreductase</keyword>
<dbReference type="Proteomes" id="UP000014680">
    <property type="component" value="Unassembled WGS sequence"/>
</dbReference>
<evidence type="ECO:0000256" key="3">
    <source>
        <dbReference type="ARBA" id="ARBA00023027"/>
    </source>
</evidence>
<evidence type="ECO:0000259" key="5">
    <source>
        <dbReference type="Pfam" id="PF00389"/>
    </source>
</evidence>
<dbReference type="InterPro" id="IPR029753">
    <property type="entry name" value="D-isomer_DH_CS"/>
</dbReference>
<evidence type="ECO:0000256" key="4">
    <source>
        <dbReference type="RuleBase" id="RU003719"/>
    </source>
</evidence>
<protein>
    <submittedName>
        <fullName evidence="7">2-hydroxyacid dehydrogenase, putative</fullName>
        <ecNumber evidence="7">1.1.1.26</ecNumber>
    </submittedName>
</protein>
<dbReference type="PROSITE" id="PS00670">
    <property type="entry name" value="D_2_HYDROXYACID_DH_2"/>
    <property type="match status" value="1"/>
</dbReference>
<gene>
    <name evidence="7" type="ORF">EIN_474280</name>
</gene>
<evidence type="ECO:0000256" key="2">
    <source>
        <dbReference type="ARBA" id="ARBA00023002"/>
    </source>
</evidence>
<evidence type="ECO:0000256" key="1">
    <source>
        <dbReference type="ARBA" id="ARBA00005854"/>
    </source>
</evidence>
<reference evidence="7 8" key="1">
    <citation type="submission" date="2012-10" db="EMBL/GenBank/DDBJ databases">
        <authorList>
            <person name="Zafar N."/>
            <person name="Inman J."/>
            <person name="Hall N."/>
            <person name="Lorenzi H."/>
            <person name="Caler E."/>
        </authorList>
    </citation>
    <scope>NUCLEOTIDE SEQUENCE [LARGE SCALE GENOMIC DNA]</scope>
    <source>
        <strain evidence="7 8">IP1</strain>
    </source>
</reference>
<dbReference type="GeneID" id="14887830"/>
<evidence type="ECO:0000313" key="7">
    <source>
        <dbReference type="EMBL" id="ELP88836.1"/>
    </source>
</evidence>
<proteinExistence type="inferred from homology"/>
<dbReference type="OMA" id="HMGTETC"/>
<dbReference type="InterPro" id="IPR006140">
    <property type="entry name" value="D-isomer_DH_NAD-bd"/>
</dbReference>
<dbReference type="Gene3D" id="3.40.50.720">
    <property type="entry name" value="NAD(P)-binding Rossmann-like Domain"/>
    <property type="match status" value="2"/>
</dbReference>
<dbReference type="EMBL" id="KB206689">
    <property type="protein sequence ID" value="ELP88836.1"/>
    <property type="molecule type" value="Genomic_DNA"/>
</dbReference>
<feature type="domain" description="D-isomer specific 2-hydroxyacid dehydrogenase NAD-binding" evidence="6">
    <location>
        <begin position="110"/>
        <end position="290"/>
    </location>
</feature>
<dbReference type="OrthoDB" id="28764at2759"/>
<feature type="domain" description="D-isomer specific 2-hydroxyacid dehydrogenase catalytic" evidence="5">
    <location>
        <begin position="25"/>
        <end position="321"/>
    </location>
</feature>
<name>A0A0A1U3U8_ENTIV</name>
<evidence type="ECO:0000313" key="8">
    <source>
        <dbReference type="Proteomes" id="UP000014680"/>
    </source>
</evidence>
<dbReference type="SUPFAM" id="SSF51735">
    <property type="entry name" value="NAD(P)-binding Rossmann-fold domains"/>
    <property type="match status" value="1"/>
</dbReference>
<dbReference type="GO" id="GO:0047964">
    <property type="term" value="F:glyoxylate reductase (NADH) activity"/>
    <property type="evidence" value="ECO:0007669"/>
    <property type="project" value="UniProtKB-EC"/>
</dbReference>
<keyword evidence="3" id="KW-0520">NAD</keyword>
<comment type="similarity">
    <text evidence="1 4">Belongs to the D-isomer specific 2-hydroxyacid dehydrogenase family.</text>
</comment>
<dbReference type="AlphaFoldDB" id="A0A0A1U3U8"/>
<dbReference type="InterPro" id="IPR006139">
    <property type="entry name" value="D-isomer_2_OHA_DH_cat_dom"/>
</dbReference>
<keyword evidence="8" id="KW-1185">Reference proteome</keyword>
<dbReference type="InterPro" id="IPR036291">
    <property type="entry name" value="NAD(P)-bd_dom_sf"/>
</dbReference>
<dbReference type="EC" id="1.1.1.26" evidence="7"/>
<dbReference type="InterPro" id="IPR050418">
    <property type="entry name" value="D-iso_2-hydroxyacid_DH_PdxB"/>
</dbReference>
<dbReference type="PANTHER" id="PTHR43761:SF1">
    <property type="entry name" value="D-ISOMER SPECIFIC 2-HYDROXYACID DEHYDROGENASE CATALYTIC DOMAIN-CONTAINING PROTEIN-RELATED"/>
    <property type="match status" value="1"/>
</dbReference>
<dbReference type="PANTHER" id="PTHR43761">
    <property type="entry name" value="D-ISOMER SPECIFIC 2-HYDROXYACID DEHYDROGENASE FAMILY PROTEIN (AFU_ORTHOLOGUE AFUA_1G13630)"/>
    <property type="match status" value="1"/>
</dbReference>
<dbReference type="KEGG" id="eiv:EIN_474280"/>
<dbReference type="Pfam" id="PF00389">
    <property type="entry name" value="2-Hacid_dh"/>
    <property type="match status" value="1"/>
</dbReference>
<organism evidence="7 8">
    <name type="scientific">Entamoeba invadens IP1</name>
    <dbReference type="NCBI Taxonomy" id="370355"/>
    <lineage>
        <taxon>Eukaryota</taxon>
        <taxon>Amoebozoa</taxon>
        <taxon>Evosea</taxon>
        <taxon>Archamoebae</taxon>
        <taxon>Mastigamoebida</taxon>
        <taxon>Entamoebidae</taxon>
        <taxon>Entamoeba</taxon>
    </lineage>
</organism>
<dbReference type="Pfam" id="PF02826">
    <property type="entry name" value="2-Hacid_dh_C"/>
    <property type="match status" value="1"/>
</dbReference>
<evidence type="ECO:0000259" key="6">
    <source>
        <dbReference type="Pfam" id="PF02826"/>
    </source>
</evidence>
<dbReference type="RefSeq" id="XP_004255607.1">
    <property type="nucleotide sequence ID" value="XM_004255559.1"/>
</dbReference>
<accession>A0A0A1U3U8</accession>
<dbReference type="GO" id="GO:0051287">
    <property type="term" value="F:NAD binding"/>
    <property type="evidence" value="ECO:0007669"/>
    <property type="project" value="InterPro"/>
</dbReference>
<dbReference type="VEuPathDB" id="AmoebaDB:EIN_474280"/>
<dbReference type="PROSITE" id="PS00671">
    <property type="entry name" value="D_2_HYDROXYACID_DH_3"/>
    <property type="match status" value="1"/>
</dbReference>
<dbReference type="SUPFAM" id="SSF52283">
    <property type="entry name" value="Formate/glycerate dehydrogenase catalytic domain-like"/>
    <property type="match status" value="1"/>
</dbReference>